<dbReference type="EMBL" id="CP008947">
    <property type="protein sequence ID" value="AII05762.1"/>
    <property type="molecule type" value="Genomic_DNA"/>
</dbReference>
<name>A0A076EKL0_RHOOP</name>
<reference evidence="1 2" key="1">
    <citation type="submission" date="2014-07" db="EMBL/GenBank/DDBJ databases">
        <title>Genome Sequence of Rhodococcus opacus Strain R7, a Biodegrader of Mono- and Polycyclic Aromatic Hydrocarbons.</title>
        <authorList>
            <person name="Di Gennaro P."/>
            <person name="Zampolli J."/>
            <person name="Presti I."/>
            <person name="Cappelletti M."/>
            <person name="D'Ursi P."/>
            <person name="Orro A."/>
            <person name="Mezzelani A."/>
            <person name="Milanesi L."/>
        </authorList>
    </citation>
    <scope>NUCLEOTIDE SEQUENCE [LARGE SCALE GENOMIC DNA]</scope>
    <source>
        <strain evidence="1 2">R7</strain>
    </source>
</reference>
<accession>A0A076EKL0</accession>
<gene>
    <name evidence="1" type="ORF">EP51_14640</name>
</gene>
<protein>
    <submittedName>
        <fullName evidence="1">Uncharacterized protein</fullName>
    </submittedName>
</protein>
<proteinExistence type="predicted"/>
<sequence>MFGGNCIAAGLDDDLPEPFREQSPRYPESDEYFLVRCAAEWCPDTRELEDAFRFLARHWRAGSRTLDLSWPIAQSVSRDVCAGMSRSVRFPPGLFPFWLFVHVITPFSPEKFGGATTDLAAEVGDDLLRPELVAMGVPPLSRGGNVSASCCDTTRLPFSWQGGIYALGIWSQPSTDSGVRGAGPV</sequence>
<organism evidence="1 2">
    <name type="scientific">Rhodococcus opacus</name>
    <name type="common">Nocardia opaca</name>
    <dbReference type="NCBI Taxonomy" id="37919"/>
    <lineage>
        <taxon>Bacteria</taxon>
        <taxon>Bacillati</taxon>
        <taxon>Actinomycetota</taxon>
        <taxon>Actinomycetes</taxon>
        <taxon>Mycobacteriales</taxon>
        <taxon>Nocardiaceae</taxon>
        <taxon>Rhodococcus</taxon>
    </lineage>
</organism>
<evidence type="ECO:0000313" key="2">
    <source>
        <dbReference type="Proteomes" id="UP000028488"/>
    </source>
</evidence>
<dbReference type="Proteomes" id="UP000028488">
    <property type="component" value="Chromosome"/>
</dbReference>
<dbReference type="AlphaFoldDB" id="A0A076EKL0"/>
<evidence type="ECO:0000313" key="1">
    <source>
        <dbReference type="EMBL" id="AII05762.1"/>
    </source>
</evidence>